<feature type="transmembrane region" description="Helical" evidence="8">
    <location>
        <begin position="134"/>
        <end position="156"/>
    </location>
</feature>
<feature type="transmembrane region" description="Helical" evidence="8">
    <location>
        <begin position="252"/>
        <end position="271"/>
    </location>
</feature>
<dbReference type="Gene3D" id="1.20.1720.10">
    <property type="entry name" value="Multidrug resistance protein D"/>
    <property type="match status" value="1"/>
</dbReference>
<evidence type="ECO:0000256" key="8">
    <source>
        <dbReference type="SAM" id="Phobius"/>
    </source>
</evidence>
<dbReference type="Pfam" id="PF07690">
    <property type="entry name" value="MFS_1"/>
    <property type="match status" value="1"/>
</dbReference>
<dbReference type="RefSeq" id="WP_129027114.1">
    <property type="nucleotide sequence ID" value="NZ_SDHY01000004.1"/>
</dbReference>
<dbReference type="InterPro" id="IPR020846">
    <property type="entry name" value="MFS_dom"/>
</dbReference>
<keyword evidence="7 8" id="KW-0472">Membrane</keyword>
<keyword evidence="4" id="KW-1003">Cell membrane</keyword>
<organism evidence="10 11">
    <name type="scientific">Aquirufa rosea</name>
    <dbReference type="NCBI Taxonomy" id="2509241"/>
    <lineage>
        <taxon>Bacteria</taxon>
        <taxon>Pseudomonadati</taxon>
        <taxon>Bacteroidota</taxon>
        <taxon>Cytophagia</taxon>
        <taxon>Cytophagales</taxon>
        <taxon>Flectobacillaceae</taxon>
        <taxon>Aquirufa</taxon>
    </lineage>
</organism>
<reference evidence="10 11" key="1">
    <citation type="submission" date="2019-01" db="EMBL/GenBank/DDBJ databases">
        <title>Cytophagaceae bacterium strain CAR-16.</title>
        <authorList>
            <person name="Chen W.-M."/>
        </authorList>
    </citation>
    <scope>NUCLEOTIDE SEQUENCE [LARGE SCALE GENOMIC DNA]</scope>
    <source>
        <strain evidence="10 11">CAR-16</strain>
    </source>
</reference>
<evidence type="ECO:0000256" key="1">
    <source>
        <dbReference type="ARBA" id="ARBA00004651"/>
    </source>
</evidence>
<dbReference type="PANTHER" id="PTHR43124:SF3">
    <property type="entry name" value="CHLORAMPHENICOL EFFLUX PUMP RV0191"/>
    <property type="match status" value="1"/>
</dbReference>
<feature type="transmembrane region" description="Helical" evidence="8">
    <location>
        <begin position="344"/>
        <end position="364"/>
    </location>
</feature>
<feature type="domain" description="Major facilitator superfamily (MFS) profile" evidence="9">
    <location>
        <begin position="10"/>
        <end position="394"/>
    </location>
</feature>
<dbReference type="GO" id="GO:0042910">
    <property type="term" value="F:xenobiotic transmembrane transporter activity"/>
    <property type="evidence" value="ECO:0007669"/>
    <property type="project" value="InterPro"/>
</dbReference>
<dbReference type="InterPro" id="IPR036259">
    <property type="entry name" value="MFS_trans_sf"/>
</dbReference>
<evidence type="ECO:0000256" key="5">
    <source>
        <dbReference type="ARBA" id="ARBA00022692"/>
    </source>
</evidence>
<feature type="transmembrane region" description="Helical" evidence="8">
    <location>
        <begin position="283"/>
        <end position="304"/>
    </location>
</feature>
<feature type="transmembrane region" description="Helical" evidence="8">
    <location>
        <begin position="48"/>
        <end position="68"/>
    </location>
</feature>
<feature type="transmembrane region" description="Helical" evidence="8">
    <location>
        <begin position="370"/>
        <end position="390"/>
    </location>
</feature>
<keyword evidence="6 8" id="KW-1133">Transmembrane helix</keyword>
<proteinExistence type="inferred from homology"/>
<dbReference type="NCBIfam" id="TIGR00710">
    <property type="entry name" value="efflux_Bcr_CflA"/>
    <property type="match status" value="1"/>
</dbReference>
<evidence type="ECO:0000256" key="7">
    <source>
        <dbReference type="ARBA" id="ARBA00023136"/>
    </source>
</evidence>
<feature type="transmembrane region" description="Helical" evidence="8">
    <location>
        <begin position="162"/>
        <end position="184"/>
    </location>
</feature>
<evidence type="ECO:0000256" key="4">
    <source>
        <dbReference type="ARBA" id="ARBA00022475"/>
    </source>
</evidence>
<protein>
    <submittedName>
        <fullName evidence="10">Bcr/CflA family efflux MFS transporter</fullName>
    </submittedName>
</protein>
<dbReference type="OrthoDB" id="9800416at2"/>
<dbReference type="SUPFAM" id="SSF103473">
    <property type="entry name" value="MFS general substrate transporter"/>
    <property type="match status" value="1"/>
</dbReference>
<keyword evidence="3" id="KW-0813">Transport</keyword>
<dbReference type="PROSITE" id="PS50850">
    <property type="entry name" value="MFS"/>
    <property type="match status" value="1"/>
</dbReference>
<feature type="transmembrane region" description="Helical" evidence="8">
    <location>
        <begin position="310"/>
        <end position="332"/>
    </location>
</feature>
<dbReference type="InterPro" id="IPR004812">
    <property type="entry name" value="Efflux_drug-R_Bcr/CmlA"/>
</dbReference>
<evidence type="ECO:0000256" key="2">
    <source>
        <dbReference type="ARBA" id="ARBA00006236"/>
    </source>
</evidence>
<evidence type="ECO:0000256" key="3">
    <source>
        <dbReference type="ARBA" id="ARBA00022448"/>
    </source>
</evidence>
<gene>
    <name evidence="10" type="ORF">ESB04_07470</name>
</gene>
<dbReference type="GO" id="GO:1990961">
    <property type="term" value="P:xenobiotic detoxification by transmembrane export across the plasma membrane"/>
    <property type="evidence" value="ECO:0007669"/>
    <property type="project" value="InterPro"/>
</dbReference>
<comment type="similarity">
    <text evidence="2">Belongs to the major facilitator superfamily. Bcr/CmlA family.</text>
</comment>
<keyword evidence="11" id="KW-1185">Reference proteome</keyword>
<accession>A0A4Q1BZ13</accession>
<comment type="subcellular location">
    <subcellularLocation>
        <location evidence="1">Cell membrane</location>
        <topology evidence="1">Multi-pass membrane protein</topology>
    </subcellularLocation>
</comment>
<feature type="transmembrane region" description="Helical" evidence="8">
    <location>
        <begin position="75"/>
        <end position="95"/>
    </location>
</feature>
<dbReference type="PANTHER" id="PTHR43124">
    <property type="entry name" value="PURINE EFFLUX PUMP PBUE"/>
    <property type="match status" value="1"/>
</dbReference>
<dbReference type="InterPro" id="IPR011701">
    <property type="entry name" value="MFS"/>
</dbReference>
<dbReference type="Proteomes" id="UP000289455">
    <property type="component" value="Unassembled WGS sequence"/>
</dbReference>
<comment type="caution">
    <text evidence="10">The sequence shown here is derived from an EMBL/GenBank/DDBJ whole genome shotgun (WGS) entry which is preliminary data.</text>
</comment>
<evidence type="ECO:0000256" key="6">
    <source>
        <dbReference type="ARBA" id="ARBA00022989"/>
    </source>
</evidence>
<dbReference type="AlphaFoldDB" id="A0A4Q1BZ13"/>
<feature type="transmembrane region" description="Helical" evidence="8">
    <location>
        <begin position="214"/>
        <end position="232"/>
    </location>
</feature>
<dbReference type="CDD" id="cd17320">
    <property type="entry name" value="MFS_MdfA_MDR_like"/>
    <property type="match status" value="1"/>
</dbReference>
<dbReference type="InterPro" id="IPR050189">
    <property type="entry name" value="MFS_Efflux_Transporters"/>
</dbReference>
<keyword evidence="5 8" id="KW-0812">Transmembrane</keyword>
<dbReference type="GO" id="GO:0005886">
    <property type="term" value="C:plasma membrane"/>
    <property type="evidence" value="ECO:0007669"/>
    <property type="project" value="UniProtKB-SubCell"/>
</dbReference>
<evidence type="ECO:0000259" key="9">
    <source>
        <dbReference type="PROSITE" id="PS50850"/>
    </source>
</evidence>
<sequence>MSKQANRTKIILILGILSAIGPLSIDMYLPAFKNMAAALHCTQEQMGYTLSSFFLGICLGQLVNGPVLDHFGRKNVLYVGLSIYVVSSFGSAFSYTVEQLIAWRFFQAIGGSIGMVAPNAIIRETFKESERPKILSLMILILGVSPILAPSLGSLLLTITHWNIIFILLGIITLLIIFLIRSWLPEKINKHPRGPFKLDTILTSYRSLFAEKQFLTFATAGAIGSGCIFTFVSGAPLTFLNFYHADEKQFGWIFAMVASGIIGASQFNHWVLKRFTSQQVLSFILPLQLLLGILLATLSKFGIINIQMNIFLLFCILACQGLLFPNIISMALQPFHEGAGAASAMMGALQMAWGSICATLLGLLFDGTPFTMAIIMVFCATIANVVLFIIGKKYLTGRSEEFIENLSIE</sequence>
<name>A0A4Q1BZ13_9BACT</name>
<evidence type="ECO:0000313" key="11">
    <source>
        <dbReference type="Proteomes" id="UP000289455"/>
    </source>
</evidence>
<dbReference type="EMBL" id="SDHY01000004">
    <property type="protein sequence ID" value="RXK48790.1"/>
    <property type="molecule type" value="Genomic_DNA"/>
</dbReference>
<feature type="transmembrane region" description="Helical" evidence="8">
    <location>
        <begin position="101"/>
        <end position="122"/>
    </location>
</feature>
<evidence type="ECO:0000313" key="10">
    <source>
        <dbReference type="EMBL" id="RXK48790.1"/>
    </source>
</evidence>